<dbReference type="InterPro" id="IPR000914">
    <property type="entry name" value="SBP_5_dom"/>
</dbReference>
<keyword evidence="7" id="KW-1185">Reference proteome</keyword>
<evidence type="ECO:0000313" key="7">
    <source>
        <dbReference type="Proteomes" id="UP000295673"/>
    </source>
</evidence>
<dbReference type="PROSITE" id="PS51318">
    <property type="entry name" value="TAT"/>
    <property type="match status" value="1"/>
</dbReference>
<dbReference type="PANTHER" id="PTHR30290">
    <property type="entry name" value="PERIPLASMIC BINDING COMPONENT OF ABC TRANSPORTER"/>
    <property type="match status" value="1"/>
</dbReference>
<dbReference type="InterPro" id="IPR030678">
    <property type="entry name" value="Peptide/Ni-bd"/>
</dbReference>
<sequence>MSRISRRSLLTSGAAAGVLAASGLALSAAPKPGGTLRAVLPGGSLQDSWDARTHSGLFMMAAAHGAVFDCLTEIGPDGALRGELAEGWEASPDARVWTFDLRKGVTFHNGKPFVADDVLETFSMHSRESGSAVWPLLASVSEIRKITPHQVQFELDAPNADFPYLLSDYHLVIYPAGYVELAMIGGIGTGMYRVEDFAPGEAFRASRVNGHYKDGKAGFFDDLEFLSESSEKGMRLLRDDATDTVAQISPIQAAQLADWRSGSLQRINGNAHVSLAVTTAGPEGSHLRRALQHGVDRRALLDDVLLSHGDIGRDTPVGPANQYFDAKLDPPAFDPDLARYHFKKSGLDRLEIMIDEKLPSSAGQIGKAVVAQMNELGLRSGVGEGAARVDSSSGRAIEDWTLSTYLTAGAPWNASKWSHPNFETMLLSARSELDTAKRRSRYEDLQQLLRDEGAITVPVFADHLAATSERIAMPTTIGRHWAMDNARFAERWWRA</sequence>
<evidence type="ECO:0000259" key="5">
    <source>
        <dbReference type="Pfam" id="PF00496"/>
    </source>
</evidence>
<organism evidence="6 7">
    <name type="scientific">Shimia isoporae</name>
    <dbReference type="NCBI Taxonomy" id="647720"/>
    <lineage>
        <taxon>Bacteria</taxon>
        <taxon>Pseudomonadati</taxon>
        <taxon>Pseudomonadota</taxon>
        <taxon>Alphaproteobacteria</taxon>
        <taxon>Rhodobacterales</taxon>
        <taxon>Roseobacteraceae</taxon>
    </lineage>
</organism>
<keyword evidence="3 4" id="KW-0732">Signal</keyword>
<reference evidence="6 7" key="1">
    <citation type="submission" date="2019-03" db="EMBL/GenBank/DDBJ databases">
        <title>Genomic Encyclopedia of Archaeal and Bacterial Type Strains, Phase II (KMG-II): from individual species to whole genera.</title>
        <authorList>
            <person name="Goeker M."/>
        </authorList>
    </citation>
    <scope>NUCLEOTIDE SEQUENCE [LARGE SCALE GENOMIC DNA]</scope>
    <source>
        <strain evidence="6 7">DSM 26433</strain>
    </source>
</reference>
<dbReference type="CDD" id="cd08503">
    <property type="entry name" value="PBP2_NikA_DppA_OppA_like_17"/>
    <property type="match status" value="1"/>
</dbReference>
<comment type="similarity">
    <text evidence="2">Belongs to the bacterial solute-binding protein 5 family.</text>
</comment>
<protein>
    <submittedName>
        <fullName evidence="6">Peptide/nickel transport system substrate-binding protein</fullName>
    </submittedName>
</protein>
<dbReference type="InterPro" id="IPR039424">
    <property type="entry name" value="SBP_5"/>
</dbReference>
<dbReference type="RefSeq" id="WP_132861731.1">
    <property type="nucleotide sequence ID" value="NZ_SMGR01000004.1"/>
</dbReference>
<dbReference type="PANTHER" id="PTHR30290:SF38">
    <property type="entry name" value="D,D-DIPEPTIDE-BINDING PERIPLASMIC PROTEIN DDPA-RELATED"/>
    <property type="match status" value="1"/>
</dbReference>
<dbReference type="Gene3D" id="3.40.190.10">
    <property type="entry name" value="Periplasmic binding protein-like II"/>
    <property type="match status" value="1"/>
</dbReference>
<dbReference type="SUPFAM" id="SSF53850">
    <property type="entry name" value="Periplasmic binding protein-like II"/>
    <property type="match status" value="1"/>
</dbReference>
<comment type="subcellular location">
    <subcellularLocation>
        <location evidence="1">Periplasm</location>
    </subcellularLocation>
</comment>
<evidence type="ECO:0000313" key="6">
    <source>
        <dbReference type="EMBL" id="TCK99902.1"/>
    </source>
</evidence>
<name>A0A4V2Q1Y1_9RHOB</name>
<feature type="chain" id="PRO_5020765907" evidence="4">
    <location>
        <begin position="28"/>
        <end position="495"/>
    </location>
</feature>
<dbReference type="GO" id="GO:0043190">
    <property type="term" value="C:ATP-binding cassette (ABC) transporter complex"/>
    <property type="evidence" value="ECO:0007669"/>
    <property type="project" value="InterPro"/>
</dbReference>
<dbReference type="GO" id="GO:1904680">
    <property type="term" value="F:peptide transmembrane transporter activity"/>
    <property type="evidence" value="ECO:0007669"/>
    <property type="project" value="TreeGrafter"/>
</dbReference>
<evidence type="ECO:0000256" key="3">
    <source>
        <dbReference type="ARBA" id="ARBA00022729"/>
    </source>
</evidence>
<proteinExistence type="inferred from homology"/>
<dbReference type="Gene3D" id="3.10.105.10">
    <property type="entry name" value="Dipeptide-binding Protein, Domain 3"/>
    <property type="match status" value="1"/>
</dbReference>
<accession>A0A4V2Q1Y1</accession>
<evidence type="ECO:0000256" key="4">
    <source>
        <dbReference type="SAM" id="SignalP"/>
    </source>
</evidence>
<feature type="domain" description="Solute-binding protein family 5" evidence="5">
    <location>
        <begin position="81"/>
        <end position="385"/>
    </location>
</feature>
<dbReference type="PIRSF" id="PIRSF002741">
    <property type="entry name" value="MppA"/>
    <property type="match status" value="1"/>
</dbReference>
<dbReference type="AlphaFoldDB" id="A0A4V2Q1Y1"/>
<dbReference type="OrthoDB" id="9803988at2"/>
<dbReference type="GO" id="GO:0030288">
    <property type="term" value="C:outer membrane-bounded periplasmic space"/>
    <property type="evidence" value="ECO:0007669"/>
    <property type="project" value="UniProtKB-ARBA"/>
</dbReference>
<dbReference type="EMBL" id="SMGR01000004">
    <property type="protein sequence ID" value="TCK99902.1"/>
    <property type="molecule type" value="Genomic_DNA"/>
</dbReference>
<feature type="signal peptide" evidence="4">
    <location>
        <begin position="1"/>
        <end position="27"/>
    </location>
</feature>
<comment type="caution">
    <text evidence="6">The sequence shown here is derived from an EMBL/GenBank/DDBJ whole genome shotgun (WGS) entry which is preliminary data.</text>
</comment>
<gene>
    <name evidence="6" type="ORF">BXY66_3606</name>
</gene>
<dbReference type="Proteomes" id="UP000295673">
    <property type="component" value="Unassembled WGS sequence"/>
</dbReference>
<dbReference type="GO" id="GO:0015833">
    <property type="term" value="P:peptide transport"/>
    <property type="evidence" value="ECO:0007669"/>
    <property type="project" value="TreeGrafter"/>
</dbReference>
<evidence type="ECO:0000256" key="2">
    <source>
        <dbReference type="ARBA" id="ARBA00005695"/>
    </source>
</evidence>
<dbReference type="Pfam" id="PF00496">
    <property type="entry name" value="SBP_bac_5"/>
    <property type="match status" value="1"/>
</dbReference>
<dbReference type="InterPro" id="IPR006311">
    <property type="entry name" value="TAT_signal"/>
</dbReference>
<evidence type="ECO:0000256" key="1">
    <source>
        <dbReference type="ARBA" id="ARBA00004418"/>
    </source>
</evidence>